<feature type="domain" description="VWFA" evidence="3">
    <location>
        <begin position="955"/>
        <end position="1133"/>
    </location>
</feature>
<keyword evidence="2" id="KW-0472">Membrane</keyword>
<feature type="non-terminal residue" evidence="4">
    <location>
        <position position="1"/>
    </location>
</feature>
<feature type="transmembrane region" description="Helical" evidence="2">
    <location>
        <begin position="544"/>
        <end position="566"/>
    </location>
</feature>
<evidence type="ECO:0000256" key="2">
    <source>
        <dbReference type="SAM" id="Phobius"/>
    </source>
</evidence>
<dbReference type="PROSITE" id="PS50234">
    <property type="entry name" value="VWFA"/>
    <property type="match status" value="1"/>
</dbReference>
<keyword evidence="2" id="KW-1133">Transmembrane helix</keyword>
<dbReference type="Pfam" id="PF00092">
    <property type="entry name" value="VWA"/>
    <property type="match status" value="1"/>
</dbReference>
<evidence type="ECO:0000256" key="1">
    <source>
        <dbReference type="SAM" id="MobiDB-lite"/>
    </source>
</evidence>
<dbReference type="CDD" id="cd00198">
    <property type="entry name" value="vWFA"/>
    <property type="match status" value="1"/>
</dbReference>
<protein>
    <recommendedName>
        <fullName evidence="3">VWFA domain-containing protein</fullName>
    </recommendedName>
</protein>
<accession>A0ABQ6MWE5</accession>
<evidence type="ECO:0000313" key="4">
    <source>
        <dbReference type="EMBL" id="GMI34032.1"/>
    </source>
</evidence>
<feature type="compositionally biased region" description="Polar residues" evidence="1">
    <location>
        <begin position="205"/>
        <end position="224"/>
    </location>
</feature>
<dbReference type="Gene3D" id="3.30.450.20">
    <property type="entry name" value="PAS domain"/>
    <property type="match status" value="1"/>
</dbReference>
<dbReference type="InterPro" id="IPR036465">
    <property type="entry name" value="vWFA_dom_sf"/>
</dbReference>
<dbReference type="SMART" id="SM00327">
    <property type="entry name" value="VWA"/>
    <property type="match status" value="1"/>
</dbReference>
<feature type="region of interest" description="Disordered" evidence="1">
    <location>
        <begin position="12"/>
        <end position="31"/>
    </location>
</feature>
<gene>
    <name evidence="4" type="ORF">TeGR_g5028</name>
</gene>
<reference evidence="4 5" key="1">
    <citation type="journal article" date="2023" name="Commun. Biol.">
        <title>Genome analysis of Parmales, the sister group of diatoms, reveals the evolutionary specialization of diatoms from phago-mixotrophs to photoautotrophs.</title>
        <authorList>
            <person name="Ban H."/>
            <person name="Sato S."/>
            <person name="Yoshikawa S."/>
            <person name="Yamada K."/>
            <person name="Nakamura Y."/>
            <person name="Ichinomiya M."/>
            <person name="Sato N."/>
            <person name="Blanc-Mathieu R."/>
            <person name="Endo H."/>
            <person name="Kuwata A."/>
            <person name="Ogata H."/>
        </authorList>
    </citation>
    <scope>NUCLEOTIDE SEQUENCE [LARGE SCALE GENOMIC DNA]</scope>
</reference>
<dbReference type="Gene3D" id="3.40.50.410">
    <property type="entry name" value="von Willebrand factor, type A domain"/>
    <property type="match status" value="1"/>
</dbReference>
<keyword evidence="2" id="KW-0812">Transmembrane</keyword>
<feature type="region of interest" description="Disordered" evidence="1">
    <location>
        <begin position="192"/>
        <end position="224"/>
    </location>
</feature>
<evidence type="ECO:0000259" key="3">
    <source>
        <dbReference type="PROSITE" id="PS50234"/>
    </source>
</evidence>
<dbReference type="EMBL" id="BRYB01003279">
    <property type="protein sequence ID" value="GMI34032.1"/>
    <property type="molecule type" value="Genomic_DNA"/>
</dbReference>
<dbReference type="Proteomes" id="UP001165060">
    <property type="component" value="Unassembled WGS sequence"/>
</dbReference>
<organism evidence="4 5">
    <name type="scientific">Tetraparma gracilis</name>
    <dbReference type="NCBI Taxonomy" id="2962635"/>
    <lineage>
        <taxon>Eukaryota</taxon>
        <taxon>Sar</taxon>
        <taxon>Stramenopiles</taxon>
        <taxon>Ochrophyta</taxon>
        <taxon>Bolidophyceae</taxon>
        <taxon>Parmales</taxon>
        <taxon>Triparmaceae</taxon>
        <taxon>Tetraparma</taxon>
    </lineage>
</organism>
<evidence type="ECO:0000313" key="5">
    <source>
        <dbReference type="Proteomes" id="UP001165060"/>
    </source>
</evidence>
<dbReference type="InterPro" id="IPR002035">
    <property type="entry name" value="VWF_A"/>
</dbReference>
<sequence length="1148" mass="123547">PPLLISSLSQVNQGHANTCPPPDLTASGNIKPPPTYAHSESLVRSPLFRWIFLAIVIPTLAALVLISVNVTSVIQSELPTWLVDVQATSVTLEKDGIVGTSKLRAKFSEEIIAQPIRDLHFMARTAGWLYSGALSRSDAFTEMITGVEECRSDDDCDYFREFSCDCEWYCSNDPDQEQCTNVSDGHLKMRPSQKVSFSAEKDATYSDSDTGDRPNSSNPQSAASTSWWTDDFSLMPGSDAGASVAGFETIYDRMRVVSALAVAQLPAFNYDYRTDFSKALGFALGFEADGSYVTYAGCDAGRANALNWEASTANGASTLEPQLCPVGKNGYDARCRGWYKYSYDKRTDAPTYITAPYAFAGSDMVGCTMASTLIIDDVHIGQASVDFIPSPIIDSTSEENTPVGTGEEAFTFVITSEDDHLDNNVIAGPGFSFSTSDGDHIVDLVIGGKQGDELMEAFSENVVGPMQADDAVAGVANYETSDGRKHFVAYAPVKATTLVPVQPSDFASGVDSVVQHIYSVGVSISEVDLELPFTKIKDSIEGQINAAIAVMAALIIACCIGMGYIATSVAVSVVNPIITLLNIVQHINNKDIQGDMPHMEGGSAEVSAVYDCFENLYKVVRFSNAAFFSGDLVKAITVLQDAEVLFKKLNNKKAIAVASNNLANTYSVAHKIMNDRKQAAMSKRLQQMGRGLGSGQETYEKAIEAFNVAVGSAETDLAELGAGAGKEEKAGFQTQLANRLFNRGSFLIKASIGASEDTRSLVAPSAATRSLGLTDLEKCRTVDEEAADNLGGGNVGATYSVLMARTRGIVGLANAVGGDWDSLQEVVQSSSSFADDLLDVYQMLDKARATLEAVKDDKSCNLFDELSFMGRLQEWEGTACEWHLARGNVDHAASIACRMIVEDRHLLASAFVSAAKAVVEWGRLTGRELGPFSAALDDMKKALSSMHAPLTKPKRLHFCLDYSGSMAGGRMQRANQNMLMIYDKYCGDQDEVGFVRFNHEVDTRHGKTFALGIKNAAQRDVLVDCNNAEGGTMFYRALEHCVNQMIAGGKAKGQNNWIVALTDGDSRDTHSAVKRQLAKLKQEGTVVDLVIVGVDVSSSVKDICRDLCTATDDSKYIDASGGLEAMDAAFAQVAEAISGGDQVVMEEF</sequence>
<dbReference type="SUPFAM" id="SSF53300">
    <property type="entry name" value="vWA-like"/>
    <property type="match status" value="1"/>
</dbReference>
<feature type="transmembrane region" description="Helical" evidence="2">
    <location>
        <begin position="47"/>
        <end position="68"/>
    </location>
</feature>
<name>A0ABQ6MWE5_9STRA</name>
<proteinExistence type="predicted"/>
<keyword evidence="5" id="KW-1185">Reference proteome</keyword>
<comment type="caution">
    <text evidence="4">The sequence shown here is derived from an EMBL/GenBank/DDBJ whole genome shotgun (WGS) entry which is preliminary data.</text>
</comment>